<accession>A0A0G0M3I7</accession>
<dbReference type="GO" id="GO:0005737">
    <property type="term" value="C:cytoplasm"/>
    <property type="evidence" value="ECO:0007669"/>
    <property type="project" value="TreeGrafter"/>
</dbReference>
<evidence type="ECO:0000256" key="4">
    <source>
        <dbReference type="ARBA" id="ARBA00022842"/>
    </source>
</evidence>
<evidence type="ECO:0000313" key="6">
    <source>
        <dbReference type="EMBL" id="KKQ97872.1"/>
    </source>
</evidence>
<comment type="similarity">
    <text evidence="5">Belongs to the FPP/GGPP synthase family.</text>
</comment>
<name>A0A0G0M3I7_9BACT</name>
<protein>
    <submittedName>
        <fullName evidence="6">Polyprenyl synthetase superfamily</fullName>
    </submittedName>
</protein>
<dbReference type="SUPFAM" id="SSF48576">
    <property type="entry name" value="Terpenoid synthases"/>
    <property type="match status" value="1"/>
</dbReference>
<dbReference type="Pfam" id="PF00348">
    <property type="entry name" value="polyprenyl_synt"/>
    <property type="match status" value="1"/>
</dbReference>
<dbReference type="GO" id="GO:0004161">
    <property type="term" value="F:dimethylallyltranstransferase activity"/>
    <property type="evidence" value="ECO:0007669"/>
    <property type="project" value="TreeGrafter"/>
</dbReference>
<comment type="cofactor">
    <cofactor evidence="1">
        <name>Mg(2+)</name>
        <dbReference type="ChEBI" id="CHEBI:18420"/>
    </cofactor>
</comment>
<dbReference type="PATRIC" id="fig|1618549.4.peg.680"/>
<dbReference type="CDD" id="cd00685">
    <property type="entry name" value="Trans_IPPS_HT"/>
    <property type="match status" value="1"/>
</dbReference>
<gene>
    <name evidence="6" type="ORF">UT23_C0007G0010</name>
</gene>
<keyword evidence="4" id="KW-0460">Magnesium</keyword>
<dbReference type="SFLD" id="SFLDG01017">
    <property type="entry name" value="Polyprenyl_Transferase_Like"/>
    <property type="match status" value="1"/>
</dbReference>
<evidence type="ECO:0000313" key="7">
    <source>
        <dbReference type="Proteomes" id="UP000034325"/>
    </source>
</evidence>
<evidence type="ECO:0000256" key="5">
    <source>
        <dbReference type="RuleBase" id="RU004466"/>
    </source>
</evidence>
<comment type="caution">
    <text evidence="6">The sequence shown here is derived from an EMBL/GenBank/DDBJ whole genome shotgun (WGS) entry which is preliminary data.</text>
</comment>
<sequence>MDVKKYLSDYSEEADLYLSNYFSQKRKEASGIDPLTVNVLNTLENFIQGGKKVRGALTVLGYKMVGGKKIDDILPVSCAIEIMHSSLLIHDDFIDHDNFRRGKPTVHRIYAKENSEHYGASIALIIGDVGIFLSNQILADSSFNPKLIIRAFHEYEDLLVNTGYGEILDIAFDKKTSISWDDILKIRKYKTAHYTFVMPLTVGAVLGGADSRVLSGIKNYGEPIGIGFQIRDDILGVFGDPKVTGKSNESDIKDGKRTFLSTKAMELVSSSDKEFLKKYYGSKGLRKKEVIKIKNIIKTSGALEYSQNLALNLAEKGKKYIHKVSKDEGSQKILAEFANFVVTRDK</sequence>
<dbReference type="AlphaFoldDB" id="A0A0G0M3I7"/>
<dbReference type="Gene3D" id="1.10.600.10">
    <property type="entry name" value="Farnesyl Diphosphate Synthase"/>
    <property type="match status" value="1"/>
</dbReference>
<dbReference type="EMBL" id="LBWA01000007">
    <property type="protein sequence ID" value="KKQ97872.1"/>
    <property type="molecule type" value="Genomic_DNA"/>
</dbReference>
<dbReference type="Proteomes" id="UP000034325">
    <property type="component" value="Unassembled WGS sequence"/>
</dbReference>
<dbReference type="GO" id="GO:0045337">
    <property type="term" value="P:farnesyl diphosphate biosynthetic process"/>
    <property type="evidence" value="ECO:0007669"/>
    <property type="project" value="TreeGrafter"/>
</dbReference>
<keyword evidence="3" id="KW-0479">Metal-binding</keyword>
<dbReference type="InterPro" id="IPR039702">
    <property type="entry name" value="FPS1-like"/>
</dbReference>
<evidence type="ECO:0000256" key="1">
    <source>
        <dbReference type="ARBA" id="ARBA00001946"/>
    </source>
</evidence>
<dbReference type="GO" id="GO:0004337">
    <property type="term" value="F:(2E,6E)-farnesyl diphosphate synthase activity"/>
    <property type="evidence" value="ECO:0007669"/>
    <property type="project" value="TreeGrafter"/>
</dbReference>
<dbReference type="InterPro" id="IPR000092">
    <property type="entry name" value="Polyprenyl_synt"/>
</dbReference>
<dbReference type="PANTHER" id="PTHR11525">
    <property type="entry name" value="FARNESYL-PYROPHOSPHATE SYNTHETASE"/>
    <property type="match status" value="1"/>
</dbReference>
<organism evidence="6 7">
    <name type="scientific">Candidatus Woesebacteria bacterium GW2011_GWA1_39_12</name>
    <dbReference type="NCBI Taxonomy" id="1618549"/>
    <lineage>
        <taxon>Bacteria</taxon>
        <taxon>Candidatus Woeseibacteriota</taxon>
    </lineage>
</organism>
<keyword evidence="2 5" id="KW-0808">Transferase</keyword>
<dbReference type="GO" id="GO:0046872">
    <property type="term" value="F:metal ion binding"/>
    <property type="evidence" value="ECO:0007669"/>
    <property type="project" value="UniProtKB-KW"/>
</dbReference>
<dbReference type="SFLD" id="SFLDS00005">
    <property type="entry name" value="Isoprenoid_Synthase_Type_I"/>
    <property type="match status" value="1"/>
</dbReference>
<proteinExistence type="inferred from homology"/>
<reference evidence="6 7" key="1">
    <citation type="journal article" date="2015" name="Nature">
        <title>rRNA introns, odd ribosomes, and small enigmatic genomes across a large radiation of phyla.</title>
        <authorList>
            <person name="Brown C.T."/>
            <person name="Hug L.A."/>
            <person name="Thomas B.C."/>
            <person name="Sharon I."/>
            <person name="Castelle C.J."/>
            <person name="Singh A."/>
            <person name="Wilkins M.J."/>
            <person name="Williams K.H."/>
            <person name="Banfield J.F."/>
        </authorList>
    </citation>
    <scope>NUCLEOTIDE SEQUENCE [LARGE SCALE GENOMIC DNA]</scope>
</reference>
<evidence type="ECO:0000256" key="2">
    <source>
        <dbReference type="ARBA" id="ARBA00022679"/>
    </source>
</evidence>
<dbReference type="InterPro" id="IPR033749">
    <property type="entry name" value="Polyprenyl_synt_CS"/>
</dbReference>
<dbReference type="PANTHER" id="PTHR11525:SF0">
    <property type="entry name" value="FARNESYL PYROPHOSPHATE SYNTHASE"/>
    <property type="match status" value="1"/>
</dbReference>
<dbReference type="PROSITE" id="PS00723">
    <property type="entry name" value="POLYPRENYL_SYNTHASE_1"/>
    <property type="match status" value="1"/>
</dbReference>
<dbReference type="PROSITE" id="PS00444">
    <property type="entry name" value="POLYPRENYL_SYNTHASE_2"/>
    <property type="match status" value="1"/>
</dbReference>
<dbReference type="InterPro" id="IPR008949">
    <property type="entry name" value="Isoprenoid_synthase_dom_sf"/>
</dbReference>
<evidence type="ECO:0000256" key="3">
    <source>
        <dbReference type="ARBA" id="ARBA00022723"/>
    </source>
</evidence>